<proteinExistence type="predicted"/>
<gene>
    <name evidence="2" type="ordered locus">Clocel_2182</name>
</gene>
<reference evidence="2 3" key="1">
    <citation type="submission" date="2010-08" db="EMBL/GenBank/DDBJ databases">
        <title>Complete sequence of Clostridium cellulovorans 743B.</title>
        <authorList>
            <consortium name="US DOE Joint Genome Institute"/>
            <person name="Lucas S."/>
            <person name="Copeland A."/>
            <person name="Lapidus A."/>
            <person name="Cheng J.-F."/>
            <person name="Bruce D."/>
            <person name="Goodwin L."/>
            <person name="Pitluck S."/>
            <person name="Chertkov O."/>
            <person name="Detter J.C."/>
            <person name="Han C."/>
            <person name="Tapia R."/>
            <person name="Land M."/>
            <person name="Hauser L."/>
            <person name="Chang Y.-J."/>
            <person name="Jeffries C."/>
            <person name="Kyrpides N."/>
            <person name="Ivanova N."/>
            <person name="Mikhailova N."/>
            <person name="Hemme C.L."/>
            <person name="Woyke T."/>
        </authorList>
    </citation>
    <scope>NUCLEOTIDE SEQUENCE [LARGE SCALE GENOMIC DNA]</scope>
    <source>
        <strain evidence="3">ATCC 35296 / DSM 3052 / OCM 3 / 743B</strain>
    </source>
</reference>
<feature type="transmembrane region" description="Helical" evidence="1">
    <location>
        <begin position="6"/>
        <end position="24"/>
    </location>
</feature>
<dbReference type="STRING" id="573061.Clocel_2182"/>
<name>D9SN59_CLOC7</name>
<sequence length="112" mass="12896">MFSFQIIFFIFFAFVAFMGIATYIKNENSPVISTKAQLIKKKRDMHSHTDGNGMMSTNEALILIFQLDTGSEIKFNVGRRVFRNITEHEWGTLTFKGTRFLKFQSVSGSVER</sequence>
<dbReference type="HOGENOM" id="CLU_138370_0_0_9"/>
<keyword evidence="1" id="KW-0812">Transmembrane</keyword>
<dbReference type="EMBL" id="CP002160">
    <property type="protein sequence ID" value="ADL51925.1"/>
    <property type="molecule type" value="Genomic_DNA"/>
</dbReference>
<evidence type="ECO:0000313" key="2">
    <source>
        <dbReference type="EMBL" id="ADL51925.1"/>
    </source>
</evidence>
<evidence type="ECO:0000256" key="1">
    <source>
        <dbReference type="SAM" id="Phobius"/>
    </source>
</evidence>
<evidence type="ECO:0000313" key="3">
    <source>
        <dbReference type="Proteomes" id="UP000002730"/>
    </source>
</evidence>
<accession>D9SN59</accession>
<dbReference type="InterPro" id="IPR019635">
    <property type="entry name" value="DUF2500"/>
</dbReference>
<keyword evidence="3" id="KW-1185">Reference proteome</keyword>
<evidence type="ECO:0008006" key="4">
    <source>
        <dbReference type="Google" id="ProtNLM"/>
    </source>
</evidence>
<keyword evidence="1" id="KW-1133">Transmembrane helix</keyword>
<dbReference type="Gene3D" id="2.40.50.660">
    <property type="match status" value="1"/>
</dbReference>
<keyword evidence="1" id="KW-0472">Membrane</keyword>
<dbReference type="KEGG" id="ccb:Clocel_2182"/>
<dbReference type="AlphaFoldDB" id="D9SN59"/>
<dbReference type="eggNOG" id="ENOG5032T7R">
    <property type="taxonomic scope" value="Bacteria"/>
</dbReference>
<dbReference type="OrthoDB" id="282886at2"/>
<organism evidence="2 3">
    <name type="scientific">Clostridium cellulovorans (strain ATCC 35296 / DSM 3052 / OCM 3 / 743B)</name>
    <dbReference type="NCBI Taxonomy" id="573061"/>
    <lineage>
        <taxon>Bacteria</taxon>
        <taxon>Bacillati</taxon>
        <taxon>Bacillota</taxon>
        <taxon>Clostridia</taxon>
        <taxon>Eubacteriales</taxon>
        <taxon>Clostridiaceae</taxon>
        <taxon>Clostridium</taxon>
    </lineage>
</organism>
<dbReference type="Pfam" id="PF10694">
    <property type="entry name" value="DUF2500"/>
    <property type="match status" value="1"/>
</dbReference>
<dbReference type="Proteomes" id="UP000002730">
    <property type="component" value="Chromosome"/>
</dbReference>
<protein>
    <recommendedName>
        <fullName evidence="4">DUF2500 domain-containing protein</fullName>
    </recommendedName>
</protein>
<dbReference type="RefSeq" id="WP_010076855.1">
    <property type="nucleotide sequence ID" value="NC_014393.1"/>
</dbReference>